<dbReference type="Gene3D" id="3.60.10.10">
    <property type="entry name" value="Endonuclease/exonuclease/phosphatase"/>
    <property type="match status" value="1"/>
</dbReference>
<feature type="domain" description="Helitron helicase-like" evidence="5">
    <location>
        <begin position="478"/>
        <end position="623"/>
    </location>
</feature>
<dbReference type="InterPro" id="IPR036691">
    <property type="entry name" value="Endo/exonu/phosph_ase_sf"/>
</dbReference>
<feature type="domain" description="DUF6570" evidence="6">
    <location>
        <begin position="203"/>
        <end position="333"/>
    </location>
</feature>
<dbReference type="Proteomes" id="UP000069940">
    <property type="component" value="Unassembled WGS sequence"/>
</dbReference>
<dbReference type="Pfam" id="PF03372">
    <property type="entry name" value="Exo_endo_phos"/>
    <property type="match status" value="1"/>
</dbReference>
<dbReference type="EC" id="5.6.2.3" evidence="1"/>
<keyword evidence="1" id="KW-0233">DNA recombination</keyword>
<dbReference type="Pfam" id="PF20209">
    <property type="entry name" value="DUF6570"/>
    <property type="match status" value="1"/>
</dbReference>
<reference evidence="8" key="1">
    <citation type="journal article" date="2015" name="Proc. Natl. Acad. Sci. U.S.A.">
        <title>Genome sequence of the Asian Tiger mosquito, Aedes albopictus, reveals insights into its biology, genetics, and evolution.</title>
        <authorList>
            <person name="Chen X.G."/>
            <person name="Jiang X."/>
            <person name="Gu J."/>
            <person name="Xu M."/>
            <person name="Wu Y."/>
            <person name="Deng Y."/>
            <person name="Zhang C."/>
            <person name="Bonizzoni M."/>
            <person name="Dermauw W."/>
            <person name="Vontas J."/>
            <person name="Armbruster P."/>
            <person name="Huang X."/>
            <person name="Yang Y."/>
            <person name="Zhang H."/>
            <person name="He W."/>
            <person name="Peng H."/>
            <person name="Liu Y."/>
            <person name="Wu K."/>
            <person name="Chen J."/>
            <person name="Lirakis M."/>
            <person name="Topalis P."/>
            <person name="Van Leeuwen T."/>
            <person name="Hall A.B."/>
            <person name="Jiang X."/>
            <person name="Thorpe C."/>
            <person name="Mueller R.L."/>
            <person name="Sun C."/>
            <person name="Waterhouse R.M."/>
            <person name="Yan G."/>
            <person name="Tu Z.J."/>
            <person name="Fang X."/>
            <person name="James A.A."/>
        </authorList>
    </citation>
    <scope>NUCLEOTIDE SEQUENCE [LARGE SCALE GENOMIC DNA]</scope>
    <source>
        <strain evidence="8">Foshan</strain>
    </source>
</reference>
<sequence length="1807" mass="204898">MSQHLVAQYKRNSRKRIKEQCTEEQPAKTPKTDAERARCYRANKKAARVEASPTVGWDAGEGPSTRVFNTTRTAPVSIPLSNDRGESVVDDASRGVIVPSPYPQDEESDEAVSDGAASDDDADIRMSPATQEPNFDRADREFRKRFLENEFGHSCDVCARIWFKNDLKPISGADAGLLLATNYFESVEGFSACLTCRSNLKRGLIPSLSQSNGFTYPRFPANLPPLDPLTVRLVSPRINFMQLRRLRYAAGSLSIIGQIINVPVDVAQMVSELPRQLDDDHAFNVCIKRHMIHKSSYLSGYVKKGTVKAWLNYLVTTPLYRRYGIVFNEDNLAAIVPPQQPGTSASPSIDLEVIDASNDTELLIGQQHTLLWDEDKCLEIAPGQNRTPLSLIYDEFAEELSFPDIYLGHPRIFKPEVRVTPFMMATSEIRRRDRRGARPEHILFMAMKIMRLRVSEGLKNTFKCMGTANITRAQLQDRNFLESCIDRNLSFLKSIPNSVQYWQQRKRDVFAMIRQLGKPTMFLTVSANEIRWPHLLEILQKLANGCNEPAAANIRAQLTALQRVTLVSEDPVTCCAYFNKLVNVLMQLLSSSRYSPFGKFYVVDYFKRIEFQHRGSPHAHILLWLANDPREAVSENMPATVELIDALCSVSVDDLPETYGNQVHKHTFTCFKRNDKRCRFNIPYWPMDQTRILIPITAGDGRLDDLRRRAVQLRDALETKSFDSLEAFLVDSNCTYEYYLDVIRASIRRPTVCLRRSMTELWTNSFNPWIAKVLKSNMDLQFVLEEFSCAAYVVEYVNKTNRGISSLHRELVKLQEEHPESDYNDLLKKVSIKMLNAVEMSAQEAAWYLLRQPMSEASRKVEFIPTMWPHERIKSRKRTKQMDEEELEDDSTDVWTLNIIQKYESRTGMDDICLADFVACYTEEKNAKNSFKLRSFPRVIRWCAYNMSELVEYKREMVLLFLPFRNEVCDILDRNKFLQLYEVNEATILAKLKEYDCEINLDQVVDEYIRLSDEDDEQQAAAGQKRDEFVRTITMEPNDDDIRYLPTGPMAAVVKQRSNVLSKQEYCEMVRATNAEQRDLILQVIDNLHSFSDDSKPVQIFFTGPAGCGKTFTLRILMETVNRFSQAHNSQSNAYVACASTGKAAVAIGGTTVHSAFRITMSRRQSSKLSFEARQLYRNAFANVKVIIVDETSMLGADVLNTVHARLQEITGNYDDPFGGMSIVFCGDLRQLPPVNARPVFKPSANSMHGAVLWQSLEFYPLVQVMRQANEEFSSILTKIGNGEQLSPEEIRLIESRFRTTEWCQQHVPQAIRLFHRNADVERYNTVALMDRDAAESTADDVYSGYKDNSQLVGARTKVHKMGVVEAGGLPYLLRLVVGTPYMITTNIDVEDGLVNGAIGELMFVEHIEDDPQQQIVKLWFNFENSSIGKALRVKARPLVYSKPGVLNPEWTPIAKRSANINLNGGVKCRRIQFPVVSACALTVHKSQGGTFSEVVFSYERGQEQQLVYVGFSRVTSLEGLFLTNPTNSFRFHHGKGAITPRICDLRTELERLNNHRLRTIGEDVMEVISSNRSACTMMSLNVQSLNAHSSDIATDRVLCAVDLLALSETWVDNSSRATVAGFHCIAQEKRTGARAGGVAILQSTQSSTMAVAHEINKLDASYDPMMAVADEYGDICAIELPVMGTRTLLFSLYLSPGTTLKEKKLFLARNLIHYFSVDTPVVVTGDFNIDVSKPDNFEFIDFMRIYLRLELASDRSLATTLGGSCLDLTFMRNIRVACTRYCAYFSYHRPILSVLELPCGKFNDIQ</sequence>
<keyword evidence="1" id="KW-0347">Helicase</keyword>
<evidence type="ECO:0000259" key="4">
    <source>
        <dbReference type="Pfam" id="PF05970"/>
    </source>
</evidence>
<dbReference type="InterPro" id="IPR005135">
    <property type="entry name" value="Endo/exonuclease/phosphatase"/>
</dbReference>
<proteinExistence type="inferred from homology"/>
<dbReference type="PANTHER" id="PTHR47642:SF5">
    <property type="entry name" value="ATP-DEPENDENT DNA HELICASE"/>
    <property type="match status" value="1"/>
</dbReference>
<dbReference type="Pfam" id="PF05970">
    <property type="entry name" value="PIF1"/>
    <property type="match status" value="1"/>
</dbReference>
<organism evidence="7 8">
    <name type="scientific">Aedes albopictus</name>
    <name type="common">Asian tiger mosquito</name>
    <name type="synonym">Stegomyia albopicta</name>
    <dbReference type="NCBI Taxonomy" id="7160"/>
    <lineage>
        <taxon>Eukaryota</taxon>
        <taxon>Metazoa</taxon>
        <taxon>Ecdysozoa</taxon>
        <taxon>Arthropoda</taxon>
        <taxon>Hexapoda</taxon>
        <taxon>Insecta</taxon>
        <taxon>Pterygota</taxon>
        <taxon>Neoptera</taxon>
        <taxon>Endopterygota</taxon>
        <taxon>Diptera</taxon>
        <taxon>Nematocera</taxon>
        <taxon>Culicoidea</taxon>
        <taxon>Culicidae</taxon>
        <taxon>Culicinae</taxon>
        <taxon>Aedini</taxon>
        <taxon>Aedes</taxon>
        <taxon>Stegomyia</taxon>
    </lineage>
</organism>
<comment type="catalytic activity">
    <reaction evidence="1">
        <text>ATP + H2O = ADP + phosphate + H(+)</text>
        <dbReference type="Rhea" id="RHEA:13065"/>
        <dbReference type="ChEBI" id="CHEBI:15377"/>
        <dbReference type="ChEBI" id="CHEBI:15378"/>
        <dbReference type="ChEBI" id="CHEBI:30616"/>
        <dbReference type="ChEBI" id="CHEBI:43474"/>
        <dbReference type="ChEBI" id="CHEBI:456216"/>
        <dbReference type="EC" id="5.6.2.3"/>
    </reaction>
</comment>
<evidence type="ECO:0000256" key="1">
    <source>
        <dbReference type="RuleBase" id="RU363044"/>
    </source>
</evidence>
<dbReference type="InterPro" id="IPR027417">
    <property type="entry name" value="P-loop_NTPase"/>
</dbReference>
<keyword evidence="8" id="KW-1185">Reference proteome</keyword>
<comment type="similarity">
    <text evidence="1">Belongs to the helicase family.</text>
</comment>
<feature type="domain" description="DNA helicase Pif1-like DEAD-box helicase" evidence="4">
    <location>
        <begin position="1074"/>
        <end position="1285"/>
    </location>
</feature>
<reference evidence="7" key="2">
    <citation type="submission" date="2025-05" db="UniProtKB">
        <authorList>
            <consortium name="EnsemblMetazoa"/>
        </authorList>
    </citation>
    <scope>IDENTIFICATION</scope>
    <source>
        <strain evidence="7">Foshan</strain>
    </source>
</reference>
<dbReference type="RefSeq" id="XP_062704518.1">
    <property type="nucleotide sequence ID" value="XM_062848534.1"/>
</dbReference>
<name>A0ABM1Z5Q4_AEDAL</name>
<dbReference type="SUPFAM" id="SSF56219">
    <property type="entry name" value="DNase I-like"/>
    <property type="match status" value="1"/>
</dbReference>
<evidence type="ECO:0000313" key="7">
    <source>
        <dbReference type="EnsemblMetazoa" id="AALFPA23_015342.P22274"/>
    </source>
</evidence>
<keyword evidence="1" id="KW-0234">DNA repair</keyword>
<dbReference type="Gene3D" id="3.40.50.300">
    <property type="entry name" value="P-loop containing nucleotide triphosphate hydrolases"/>
    <property type="match status" value="2"/>
</dbReference>
<dbReference type="Pfam" id="PF14214">
    <property type="entry name" value="Helitron_like_N"/>
    <property type="match status" value="1"/>
</dbReference>
<dbReference type="GeneID" id="109415129"/>
<feature type="domain" description="Endonuclease/exonuclease/phosphatase" evidence="3">
    <location>
        <begin position="1579"/>
        <end position="1777"/>
    </location>
</feature>
<evidence type="ECO:0000259" key="3">
    <source>
        <dbReference type="Pfam" id="PF03372"/>
    </source>
</evidence>
<accession>A0ABM1Z5Q4</accession>
<dbReference type="InterPro" id="IPR046700">
    <property type="entry name" value="DUF6570"/>
</dbReference>
<evidence type="ECO:0000313" key="8">
    <source>
        <dbReference type="Proteomes" id="UP000069940"/>
    </source>
</evidence>
<keyword evidence="1" id="KW-0067">ATP-binding</keyword>
<protein>
    <recommendedName>
        <fullName evidence="1">ATP-dependent DNA helicase</fullName>
        <ecNumber evidence="1">5.6.2.3</ecNumber>
    </recommendedName>
</protein>
<evidence type="ECO:0000259" key="5">
    <source>
        <dbReference type="Pfam" id="PF14214"/>
    </source>
</evidence>
<keyword evidence="1" id="KW-0378">Hydrolase</keyword>
<feature type="compositionally biased region" description="Basic and acidic residues" evidence="2">
    <location>
        <begin position="83"/>
        <end position="93"/>
    </location>
</feature>
<keyword evidence="1" id="KW-0547">Nucleotide-binding</keyword>
<dbReference type="CDD" id="cd18809">
    <property type="entry name" value="SF1_C_RecD"/>
    <property type="match status" value="1"/>
</dbReference>
<dbReference type="InterPro" id="IPR010285">
    <property type="entry name" value="DNA_helicase_pif1-like_DEAD"/>
</dbReference>
<dbReference type="SUPFAM" id="SSF52540">
    <property type="entry name" value="P-loop containing nucleoside triphosphate hydrolases"/>
    <property type="match status" value="2"/>
</dbReference>
<dbReference type="EnsemblMetazoa" id="AALFPA23_015342.R22274">
    <property type="protein sequence ID" value="AALFPA23_015342.P22274"/>
    <property type="gene ID" value="AALFPA23_015342"/>
</dbReference>
<evidence type="ECO:0000259" key="6">
    <source>
        <dbReference type="Pfam" id="PF20209"/>
    </source>
</evidence>
<dbReference type="PANTHER" id="PTHR47642">
    <property type="entry name" value="ATP-DEPENDENT DNA HELICASE"/>
    <property type="match status" value="1"/>
</dbReference>
<feature type="region of interest" description="Disordered" evidence="2">
    <location>
        <begin position="1"/>
        <end position="134"/>
    </location>
</feature>
<keyword evidence="1" id="KW-0227">DNA damage</keyword>
<feature type="compositionally biased region" description="Acidic residues" evidence="2">
    <location>
        <begin position="104"/>
        <end position="122"/>
    </location>
</feature>
<evidence type="ECO:0000256" key="2">
    <source>
        <dbReference type="SAM" id="MobiDB-lite"/>
    </source>
</evidence>
<dbReference type="InterPro" id="IPR025476">
    <property type="entry name" value="Helitron_helicase-like"/>
</dbReference>
<dbReference type="InterPro" id="IPR051055">
    <property type="entry name" value="PIF1_helicase"/>
</dbReference>
<comment type="cofactor">
    <cofactor evidence="1">
        <name>Mg(2+)</name>
        <dbReference type="ChEBI" id="CHEBI:18420"/>
    </cofactor>
</comment>